<dbReference type="InterPro" id="IPR012341">
    <property type="entry name" value="6hp_glycosidase-like_sf"/>
</dbReference>
<dbReference type="PROSITE" id="PS51294">
    <property type="entry name" value="HTH_MYB"/>
    <property type="match status" value="2"/>
</dbReference>
<gene>
    <name evidence="15" type="ORF">O6P43_021898</name>
</gene>
<dbReference type="InterPro" id="IPR024746">
    <property type="entry name" value="Glyco_hydro_100"/>
</dbReference>
<dbReference type="AlphaFoldDB" id="A0AAD7LBY2"/>
<dbReference type="GO" id="GO:0033926">
    <property type="term" value="F:endo-alpha-N-acetylgalactosaminidase activity"/>
    <property type="evidence" value="ECO:0007669"/>
    <property type="project" value="InterPro"/>
</dbReference>
<dbReference type="Gene3D" id="1.10.10.60">
    <property type="entry name" value="Homeodomain-like"/>
    <property type="match status" value="2"/>
</dbReference>
<dbReference type="SMART" id="SM00717">
    <property type="entry name" value="SANT"/>
    <property type="match status" value="2"/>
</dbReference>
<evidence type="ECO:0000256" key="1">
    <source>
        <dbReference type="ARBA" id="ARBA00000094"/>
    </source>
</evidence>
<dbReference type="Proteomes" id="UP001163823">
    <property type="component" value="Chromosome 9"/>
</dbReference>
<dbReference type="GO" id="GO:0005987">
    <property type="term" value="P:sucrose catabolic process"/>
    <property type="evidence" value="ECO:0007669"/>
    <property type="project" value="TreeGrafter"/>
</dbReference>
<dbReference type="FunFam" id="1.10.10.60:FF:000011">
    <property type="entry name" value="Myb transcription factor"/>
    <property type="match status" value="1"/>
</dbReference>
<evidence type="ECO:0000256" key="6">
    <source>
        <dbReference type="ARBA" id="ARBA00022801"/>
    </source>
</evidence>
<dbReference type="InterPro" id="IPR017930">
    <property type="entry name" value="Myb_dom"/>
</dbReference>
<dbReference type="FunFam" id="1.50.10.10:FF:000011">
    <property type="entry name" value="Alkaline/neutral invertase A, mitochondrial"/>
    <property type="match status" value="1"/>
</dbReference>
<dbReference type="GO" id="GO:0005634">
    <property type="term" value="C:nucleus"/>
    <property type="evidence" value="ECO:0007669"/>
    <property type="project" value="UniProtKB-SubCell"/>
</dbReference>
<evidence type="ECO:0000256" key="7">
    <source>
        <dbReference type="ARBA" id="ARBA00023015"/>
    </source>
</evidence>
<dbReference type="EMBL" id="JARAOO010000009">
    <property type="protein sequence ID" value="KAJ7955279.1"/>
    <property type="molecule type" value="Genomic_DNA"/>
</dbReference>
<dbReference type="SUPFAM" id="SSF48208">
    <property type="entry name" value="Six-hairpin glycosidases"/>
    <property type="match status" value="1"/>
</dbReference>
<keyword evidence="10" id="KW-0539">Nucleus</keyword>
<dbReference type="InterPro" id="IPR001005">
    <property type="entry name" value="SANT/Myb"/>
</dbReference>
<comment type="similarity">
    <text evidence="3">Belongs to the glycosyl hydrolase 100 family.</text>
</comment>
<feature type="domain" description="Myb-like" evidence="13">
    <location>
        <begin position="14"/>
        <end position="66"/>
    </location>
</feature>
<keyword evidence="12" id="KW-0326">Glycosidase</keyword>
<dbReference type="KEGG" id="qsa:O6P43_021898"/>
<dbReference type="PROSITE" id="PS50090">
    <property type="entry name" value="MYB_LIKE"/>
    <property type="match status" value="2"/>
</dbReference>
<organism evidence="15 16">
    <name type="scientific">Quillaja saponaria</name>
    <name type="common">Soap bark tree</name>
    <dbReference type="NCBI Taxonomy" id="32244"/>
    <lineage>
        <taxon>Eukaryota</taxon>
        <taxon>Viridiplantae</taxon>
        <taxon>Streptophyta</taxon>
        <taxon>Embryophyta</taxon>
        <taxon>Tracheophyta</taxon>
        <taxon>Spermatophyta</taxon>
        <taxon>Magnoliopsida</taxon>
        <taxon>eudicotyledons</taxon>
        <taxon>Gunneridae</taxon>
        <taxon>Pentapetalae</taxon>
        <taxon>rosids</taxon>
        <taxon>fabids</taxon>
        <taxon>Fabales</taxon>
        <taxon>Quillajaceae</taxon>
        <taxon>Quillaja</taxon>
    </lineage>
</organism>
<keyword evidence="8" id="KW-0238">DNA-binding</keyword>
<dbReference type="Pfam" id="PF12899">
    <property type="entry name" value="Glyco_hydro_100"/>
    <property type="match status" value="2"/>
</dbReference>
<keyword evidence="7" id="KW-0805">Transcription regulation</keyword>
<evidence type="ECO:0000256" key="8">
    <source>
        <dbReference type="ARBA" id="ARBA00023125"/>
    </source>
</evidence>
<evidence type="ECO:0000256" key="11">
    <source>
        <dbReference type="ARBA" id="ARBA00023277"/>
    </source>
</evidence>
<dbReference type="InterPro" id="IPR009057">
    <property type="entry name" value="Homeodomain-like_sf"/>
</dbReference>
<feature type="domain" description="HTH myb-type" evidence="14">
    <location>
        <begin position="71"/>
        <end position="107"/>
    </location>
</feature>
<comment type="catalytic activity">
    <reaction evidence="1">
        <text>Hydrolysis of terminal non-reducing beta-D-fructofuranoside residues in beta-D-fructofuranosides.</text>
        <dbReference type="EC" id="3.2.1.26"/>
    </reaction>
</comment>
<proteinExistence type="inferred from homology"/>
<name>A0AAD7LBY2_QUISA</name>
<dbReference type="PANTHER" id="PTHR31916">
    <property type="match status" value="1"/>
</dbReference>
<keyword evidence="6" id="KW-0378">Hydrolase</keyword>
<dbReference type="Gene3D" id="1.50.10.10">
    <property type="match status" value="1"/>
</dbReference>
<evidence type="ECO:0000259" key="13">
    <source>
        <dbReference type="PROSITE" id="PS50090"/>
    </source>
</evidence>
<evidence type="ECO:0000256" key="4">
    <source>
        <dbReference type="ARBA" id="ARBA00012758"/>
    </source>
</evidence>
<evidence type="ECO:0000256" key="3">
    <source>
        <dbReference type="ARBA" id="ARBA00007671"/>
    </source>
</evidence>
<evidence type="ECO:0000313" key="15">
    <source>
        <dbReference type="EMBL" id="KAJ7955279.1"/>
    </source>
</evidence>
<dbReference type="SUPFAM" id="SSF46689">
    <property type="entry name" value="Homeodomain-like"/>
    <property type="match status" value="1"/>
</dbReference>
<evidence type="ECO:0000256" key="12">
    <source>
        <dbReference type="ARBA" id="ARBA00023295"/>
    </source>
</evidence>
<dbReference type="GO" id="GO:0005739">
    <property type="term" value="C:mitochondrion"/>
    <property type="evidence" value="ECO:0007669"/>
    <property type="project" value="TreeGrafter"/>
</dbReference>
<reference evidence="15" key="1">
    <citation type="journal article" date="2023" name="Science">
        <title>Elucidation of the pathway for biosynthesis of saponin adjuvants from the soapbark tree.</title>
        <authorList>
            <person name="Reed J."/>
            <person name="Orme A."/>
            <person name="El-Demerdash A."/>
            <person name="Owen C."/>
            <person name="Martin L.B.B."/>
            <person name="Misra R.C."/>
            <person name="Kikuchi S."/>
            <person name="Rejzek M."/>
            <person name="Martin A.C."/>
            <person name="Harkess A."/>
            <person name="Leebens-Mack J."/>
            <person name="Louveau T."/>
            <person name="Stephenson M.J."/>
            <person name="Osbourn A."/>
        </authorList>
    </citation>
    <scope>NUCLEOTIDE SEQUENCE</scope>
    <source>
        <strain evidence="15">S10</strain>
    </source>
</reference>
<dbReference type="Pfam" id="PF00249">
    <property type="entry name" value="Myb_DNA-binding"/>
    <property type="match status" value="2"/>
</dbReference>
<feature type="domain" description="HTH myb-type" evidence="14">
    <location>
        <begin position="14"/>
        <end position="70"/>
    </location>
</feature>
<sequence length="883" mass="99291">MVVKGRGLISEEDMMDLRRGPWTVDEDLTLINYIANHGEGRWNSLARSAGLKRTGKSCRLRWLNYLRPDVRRGNITLEEQLLILELHSRWGNRWSKIAQLLARKNRQRDQELLENSLVERIQASSATATATTTATTAATATATFASPTLSTTTNYMTVNNISNTNMVLPPTIINNDFGGTYVTQSYTPENSTSTATSDSFGTQVSPVSDLTDYYTSTVPANNNNPIPDYFQADQVGYSDPTGFFGTHIGLDFQATEPNNQQWLNSGDTSDNIWNVEDMLFLQQQLDSIPVILIPILWGAHRVIDLNRRAFSVSGSNWGQSRIFSTSCCVNRGTSRGVSVISNVASDFRSHSTSVEAHVNEKSFENIYIQGGLNVKPLVIERIESGESVLEENSRLAINESNVNTKTFKDLNETKVEREVSEIEKEAWEFLRVAVVTYCGNPLGTVAANDPADKQPLNYDQVFIRDFVPSALAFLLNGEGEIVRNFLLHTLQLQSWEKTVDCYSPGQGLMPASFKVRNVPLDGSNEAFEEVLDPDFGESAIGRVAPVDSGLWWIILLRAYGKITGDYALQERVDVQTGIRLVLKLCLADGFDMFPSLLVTDGSCMIDRRMGIHGHPLEIQALFYSALRCSREMLIVNDGTKNLVAAINNRLSALSFHMREYYWADMKKINEIYRYKTEEYSTDAVNKFNIYPDQIPFFTLGNLWSIVSSLGTQKQNKGILTLIEAKWDDLVAQMPLKICYPALESEEWRIITGSDPKNTPWSYHNGGSWPTLLWQFTLACIKMGRSDLAEKAVAVAENRLSVDRWPEYYDTRNGRFIGKQSRLMQTWTIAGFLTSKMLLENPEKASLLFWEEDYELLETCVCALSKTGRSKCSRFAAKSQIVVQ</sequence>
<evidence type="ECO:0000313" key="16">
    <source>
        <dbReference type="Proteomes" id="UP001163823"/>
    </source>
</evidence>
<dbReference type="GO" id="GO:0003677">
    <property type="term" value="F:DNA binding"/>
    <property type="evidence" value="ECO:0007669"/>
    <property type="project" value="UniProtKB-KW"/>
</dbReference>
<keyword evidence="5" id="KW-0677">Repeat</keyword>
<dbReference type="InterPro" id="IPR008928">
    <property type="entry name" value="6-hairpin_glycosidase_sf"/>
</dbReference>
<feature type="domain" description="Myb-like" evidence="13">
    <location>
        <begin position="67"/>
        <end position="110"/>
    </location>
</feature>
<dbReference type="PANTHER" id="PTHR31916:SF49">
    <property type="entry name" value="ALKALINE_NEUTRAL INVERTASE C, MITOCHONDRIAL"/>
    <property type="match status" value="1"/>
</dbReference>
<evidence type="ECO:0000259" key="14">
    <source>
        <dbReference type="PROSITE" id="PS51294"/>
    </source>
</evidence>
<dbReference type="CDD" id="cd00167">
    <property type="entry name" value="SANT"/>
    <property type="match status" value="1"/>
</dbReference>
<dbReference type="EC" id="3.2.1.26" evidence="4"/>
<evidence type="ECO:0000256" key="10">
    <source>
        <dbReference type="ARBA" id="ARBA00023242"/>
    </source>
</evidence>
<accession>A0AAD7LBY2</accession>
<evidence type="ECO:0000256" key="9">
    <source>
        <dbReference type="ARBA" id="ARBA00023163"/>
    </source>
</evidence>
<evidence type="ECO:0000256" key="2">
    <source>
        <dbReference type="ARBA" id="ARBA00004123"/>
    </source>
</evidence>
<dbReference type="GO" id="GO:0004575">
    <property type="term" value="F:sucrose alpha-glucosidase activity"/>
    <property type="evidence" value="ECO:0007669"/>
    <property type="project" value="TreeGrafter"/>
</dbReference>
<keyword evidence="16" id="KW-1185">Reference proteome</keyword>
<comment type="subcellular location">
    <subcellularLocation>
        <location evidence="2">Nucleus</location>
    </subcellularLocation>
</comment>
<keyword evidence="9" id="KW-0804">Transcription</keyword>
<protein>
    <recommendedName>
        <fullName evidence="4">beta-fructofuranosidase</fullName>
        <ecNumber evidence="4">3.2.1.26</ecNumber>
    </recommendedName>
</protein>
<comment type="caution">
    <text evidence="15">The sequence shown here is derived from an EMBL/GenBank/DDBJ whole genome shotgun (WGS) entry which is preliminary data.</text>
</comment>
<keyword evidence="11" id="KW-0119">Carbohydrate metabolism</keyword>
<evidence type="ECO:0000256" key="5">
    <source>
        <dbReference type="ARBA" id="ARBA00022737"/>
    </source>
</evidence>